<reference evidence="4" key="1">
    <citation type="submission" date="2023-04" db="EMBL/GenBank/DDBJ databases">
        <title>Ambrosiozyma monospora NBRC 1965.</title>
        <authorList>
            <person name="Ichikawa N."/>
            <person name="Sato H."/>
            <person name="Tonouchi N."/>
        </authorList>
    </citation>
    <scope>NUCLEOTIDE SEQUENCE</scope>
    <source>
        <strain evidence="4">NBRC 1965</strain>
    </source>
</reference>
<name>A0A9W7DEM4_AMBMO</name>
<dbReference type="GO" id="GO:0007264">
    <property type="term" value="P:small GTPase-mediated signal transduction"/>
    <property type="evidence" value="ECO:0007669"/>
    <property type="project" value="InterPro"/>
</dbReference>
<comment type="caution">
    <text evidence="4">The sequence shown here is derived from an EMBL/GenBank/DDBJ whole genome shotgun (WGS) entry which is preliminary data.</text>
</comment>
<gene>
    <name evidence="4" type="ORF">Amon01_000230000</name>
</gene>
<dbReference type="GO" id="GO:0005737">
    <property type="term" value="C:cytoplasm"/>
    <property type="evidence" value="ECO:0007669"/>
    <property type="project" value="TreeGrafter"/>
</dbReference>
<evidence type="ECO:0000256" key="2">
    <source>
        <dbReference type="SAM" id="MobiDB-lite"/>
    </source>
</evidence>
<feature type="domain" description="DOCKER" evidence="3">
    <location>
        <begin position="1323"/>
        <end position="1736"/>
    </location>
</feature>
<dbReference type="PANTHER" id="PTHR45653:SF10">
    <property type="entry name" value="MYOBLAST CITY, ISOFORM B"/>
    <property type="match status" value="1"/>
</dbReference>
<evidence type="ECO:0000313" key="5">
    <source>
        <dbReference type="Proteomes" id="UP001165063"/>
    </source>
</evidence>
<dbReference type="Proteomes" id="UP001165063">
    <property type="component" value="Unassembled WGS sequence"/>
</dbReference>
<dbReference type="GO" id="GO:0005085">
    <property type="term" value="F:guanyl-nucleotide exchange factor activity"/>
    <property type="evidence" value="ECO:0007669"/>
    <property type="project" value="InterPro"/>
</dbReference>
<sequence>MSHLVELNKIDFDSPTSFRGCNFNNYITDETFLINDIDTNQDDASFNSTFTANQKPTRPLLPTQELTATIIQQTSTNPILEEVQTILKTLPSHIFILYQKGYIQWFQKLVYVYRQLDDARISFENDLLTKAERKKAIKMCSHLLNTVSKYHSVSNRANSQPNNDITGYESIVARDEETGKLFKLDDDGKIMDPAKIAQNQLLSALSNDFPVEHSNAQIFPQKSTKFEPDCPSHVFVSFKSLNGLTDILPEGYFGMSAYVYLRTSKKILTECFSVSFDSDHFLLPNTMTAGLFENIPSNEIENGRIYLVVVISETLNIDPQSHQPELQTINKGICAGAVDISKIFSKRSDFTSKKPHHFNVKLYASFMSNEKDQMHVYPGMDSKTAMAMAMENNGWGELVERIINGVDKGIGINPRVHSIEMSVRKVSKKLVNDGLIQKKLGSNFVKTVSFDTENPNYERVYLKMIKVQIPSIENKNKDISNQSKLITVQLKSNSLYFSRSSNQTPCDCWQFMSVSNGEHIGETVVVEGLNIKPTTEDKYLYFDVFAGDELIGDARLPLIMGDRVLDNGLYSKRTKVLDVDSIKFFNCIGSIELNLEYVGKRFNVDECVKMGLAWREVFEAEIETTGDVKSLVDTLGKIRKAGLSMFIKCFGSLMRRLLEIYCFAVDKHQRLVMYGKQTETGYRKLKDASFECMVHVLDVTIVRQKQYVHLFDKLLSHVLPNISEFLMNQMNQCMAGFGKDWNSTGRAICRVCVLILRISLAATTDTRILISSVKRFSKTIGRFLASEDETLVPYQLVMIENLELILNSFKFIFPDTSGFELVKFVTCWSEAIGLKGLGELQHLTKNSLINKKKIEKHKLVIGNLLFINRSLRCLPLDTISAESLEVLFTNAISSSLKVLMFTTIDLDASRLALGVLLSAFNASFSQEKRSHDESASFYLVFARLVPVLCSVFNRYLKFAHVQRLLDPKPTFTQLFPTEYPFQEMPIDSNSSGDPICEILIELNVLLVIAAIISVEHGELIEKSNSGTIKINQQYGGLSSTSEFLTNDGVLTSIQSTIQKMLTPSYYPSGKWLSLLALSTTAFESYLQLLLKTIPLPATSSKSNCFDVESLSGLISLQMHCITCKPSSVEHLSTIVKQACFNITGDIRTRTAISMKHMWSKLGSEASENEKMRFGIQNFGGFQKLVYSKDSETFVCGLLLVCLQRNESCLETGVSMFWSIIVSEFCDQQDLFDLQRVVISALYKTFLNETSYIPKRQEINRFVEALKVKCDSLQSSGGFCGPVEEFLHVTFKFLEIGSKFTSIPASPEFNDDRVLHKIEILSYLLNIDKPELLHTFINSMYLSCLKKREYVQAALTLDVLARVHRWDTTVFLPPFKSHAFPAQTEFQRKEMLYRLIASNFIKGGKVEEAIKRYKELLDAYTCYKFDIGGMADCHSELSRAYELLEDVGRMDSTYFKITFIGFGFPDFIRGKEFIYEGLPFEQLSSIIHRLSKLYPGSKIIADDDEARKLLVHIPLAKFLHVKPVSPVKDSTDRNYSSIISKQQSALRNKNMNRFVSVRKLPDSNSHIDIWIEETSYVTSSAFPTLMNKSEIMYTSVNLISPIKNAIKLLLDKTNEVSNLESSIKQHLREGTPIEQISCSSAFHTLSRVLSKLVGTPSDGGVGKYRVFLDMQSDEPGYQSSVEELQTILNDLVIQISKLLRLHQVLAPDYLKPQHEALVILFNENFENEIESLQLEKECNLNSSYSVNDLIEELISDSIRSHKLRKQKSYRSRVAASASTRSLTTLPINKSHSCKTSAADPVRGSCSDGNLALGYNTTFTSRSRSGSDNTNASNRTDTVTLRNDSSCSSRSSYGIMSKLSNGLMSHSTSRSSKITVLNYK</sequence>
<keyword evidence="5" id="KW-1185">Reference proteome</keyword>
<dbReference type="PANTHER" id="PTHR45653">
    <property type="entry name" value="DEDICATOR OF CYTOKINESIS"/>
    <property type="match status" value="1"/>
</dbReference>
<evidence type="ECO:0000259" key="3">
    <source>
        <dbReference type="PROSITE" id="PS51651"/>
    </source>
</evidence>
<dbReference type="GO" id="GO:0031267">
    <property type="term" value="F:small GTPase binding"/>
    <property type="evidence" value="ECO:0007669"/>
    <property type="project" value="TreeGrafter"/>
</dbReference>
<dbReference type="InterPro" id="IPR043162">
    <property type="entry name" value="DOCK_C_lobe_C"/>
</dbReference>
<dbReference type="CDD" id="cd11684">
    <property type="entry name" value="DHR2_DOCK"/>
    <property type="match status" value="1"/>
</dbReference>
<organism evidence="4 5">
    <name type="scientific">Ambrosiozyma monospora</name>
    <name type="common">Yeast</name>
    <name type="synonym">Endomycopsis monosporus</name>
    <dbReference type="NCBI Taxonomy" id="43982"/>
    <lineage>
        <taxon>Eukaryota</taxon>
        <taxon>Fungi</taxon>
        <taxon>Dikarya</taxon>
        <taxon>Ascomycota</taxon>
        <taxon>Saccharomycotina</taxon>
        <taxon>Pichiomycetes</taxon>
        <taxon>Pichiales</taxon>
        <taxon>Pichiaceae</taxon>
        <taxon>Ambrosiozyma</taxon>
    </lineage>
</organism>
<protein>
    <submittedName>
        <fullName evidence="4">Unnamed protein product</fullName>
    </submittedName>
</protein>
<evidence type="ECO:0000313" key="4">
    <source>
        <dbReference type="EMBL" id="GMG21858.1"/>
    </source>
</evidence>
<proteinExistence type="inferred from homology"/>
<dbReference type="PROSITE" id="PS51651">
    <property type="entry name" value="DOCKER"/>
    <property type="match status" value="1"/>
</dbReference>
<accession>A0A9W7DEM4</accession>
<dbReference type="InterPro" id="IPR043161">
    <property type="entry name" value="DOCK_C_lobe_A"/>
</dbReference>
<dbReference type="Gene3D" id="1.20.58.740">
    <property type="match status" value="1"/>
</dbReference>
<feature type="region of interest" description="Disordered" evidence="2">
    <location>
        <begin position="1816"/>
        <end position="1843"/>
    </location>
</feature>
<dbReference type="InterPro" id="IPR057500">
    <property type="entry name" value="C2_DCK1_4th"/>
</dbReference>
<dbReference type="InterPro" id="IPR026791">
    <property type="entry name" value="DOCK"/>
</dbReference>
<dbReference type="InterPro" id="IPR027357">
    <property type="entry name" value="DOCKER_dom"/>
</dbReference>
<dbReference type="Pfam" id="PF25338">
    <property type="entry name" value="C2_DCK_4th"/>
    <property type="match status" value="1"/>
</dbReference>
<dbReference type="GO" id="GO:0005886">
    <property type="term" value="C:plasma membrane"/>
    <property type="evidence" value="ECO:0007669"/>
    <property type="project" value="TreeGrafter"/>
</dbReference>
<dbReference type="Pfam" id="PF16172">
    <property type="entry name" value="DOCK_N"/>
    <property type="match status" value="1"/>
</dbReference>
<comment type="similarity">
    <text evidence="1">Belongs to the DOCK family.</text>
</comment>
<feature type="compositionally biased region" description="Polar residues" evidence="2">
    <location>
        <begin position="1816"/>
        <end position="1842"/>
    </location>
</feature>
<dbReference type="InterPro" id="IPR032376">
    <property type="entry name" value="DOCK_N"/>
</dbReference>
<dbReference type="OrthoDB" id="18896at2759"/>
<dbReference type="EMBL" id="BSXU01000824">
    <property type="protein sequence ID" value="GMG21858.1"/>
    <property type="molecule type" value="Genomic_DNA"/>
</dbReference>
<evidence type="ECO:0000256" key="1">
    <source>
        <dbReference type="PROSITE-ProRule" id="PRU00984"/>
    </source>
</evidence>
<dbReference type="Gene3D" id="1.25.40.410">
    <property type="match status" value="1"/>
</dbReference>